<comment type="similarity">
    <text evidence="2">Belongs to the OmpP1/FadL family.</text>
</comment>
<evidence type="ECO:0000256" key="5">
    <source>
        <dbReference type="ARBA" id="ARBA00022729"/>
    </source>
</evidence>
<evidence type="ECO:0000256" key="2">
    <source>
        <dbReference type="ARBA" id="ARBA00008163"/>
    </source>
</evidence>
<evidence type="ECO:0000256" key="6">
    <source>
        <dbReference type="ARBA" id="ARBA00023136"/>
    </source>
</evidence>
<dbReference type="RefSeq" id="WP_308864539.1">
    <property type="nucleotide sequence ID" value="NZ_JAVHUL010000021.1"/>
</dbReference>
<keyword evidence="4" id="KW-0812">Transmembrane</keyword>
<keyword evidence="10" id="KW-1185">Reference proteome</keyword>
<evidence type="ECO:0000256" key="3">
    <source>
        <dbReference type="ARBA" id="ARBA00022452"/>
    </source>
</evidence>
<sequence length="505" mass="55978">MKIKLLSLFSFFITVGSYAQSSNDALLFSSEELSGTARFVGMGGAFGALGGDISALKVNPAGSSVFLHNFASFSLANESYNNEVAFRNGISERRNNNFHIPQAGAVFVFNNSNPEATISKFTIGVAYNQKKSLSNRFTASGDNETSIGDYFTNLANGVPLELLDSNSLQDRYIFLGEGNFSGEGFSNTDLQTAYLGYNAFLFDPASNSDNNTAYTSNVSGNSFFQQYDYRSTGLNGEFSVNGSMQLFDNFYAGLNLNSHFINYERSTRFYEQIGSPSEINEIVFENNLSTIGIGFSFQVGLIAKVNDLIRLGASYESPTWYSIADETNQYLYSYSNDLGGQEVDPFVTNIFPNYRLRTPGKLTGSLGLVFGKTGVLSFDYSHKDYSNIHLSQGYDNHMDYSTQNQNFEDNLNAASTYRVGGEYRIKQWSLRGGYRYEESPNSDTMSELNGYSAGLGYSFGKMRLDFAYDYSSQDYSASLLQTGLQDQAQINFSRSNYILTLAIDM</sequence>
<comment type="caution">
    <text evidence="9">The sequence shown here is derived from an EMBL/GenBank/DDBJ whole genome shotgun (WGS) entry which is preliminary data.</text>
</comment>
<dbReference type="Proteomes" id="UP001230915">
    <property type="component" value="Unassembled WGS sequence"/>
</dbReference>
<dbReference type="Pfam" id="PF03349">
    <property type="entry name" value="Toluene_X"/>
    <property type="match status" value="1"/>
</dbReference>
<gene>
    <name evidence="9" type="ORF">RBU60_08995</name>
</gene>
<feature type="chain" id="PRO_5046785044" evidence="8">
    <location>
        <begin position="20"/>
        <end position="505"/>
    </location>
</feature>
<evidence type="ECO:0000256" key="1">
    <source>
        <dbReference type="ARBA" id="ARBA00004571"/>
    </source>
</evidence>
<dbReference type="PANTHER" id="PTHR35093">
    <property type="entry name" value="OUTER MEMBRANE PROTEIN NMB0088-RELATED"/>
    <property type="match status" value="1"/>
</dbReference>
<dbReference type="EMBL" id="JAVHUL010000021">
    <property type="protein sequence ID" value="MDQ7917711.1"/>
    <property type="molecule type" value="Genomic_DNA"/>
</dbReference>
<feature type="signal peptide" evidence="8">
    <location>
        <begin position="1"/>
        <end position="19"/>
    </location>
</feature>
<dbReference type="Gene3D" id="2.40.160.60">
    <property type="entry name" value="Outer membrane protein transport protein (OMPP1/FadL/TodX)"/>
    <property type="match status" value="2"/>
</dbReference>
<keyword evidence="5 8" id="KW-0732">Signal</keyword>
<comment type="subcellular location">
    <subcellularLocation>
        <location evidence="1">Cell outer membrane</location>
        <topology evidence="1">Multi-pass membrane protein</topology>
    </subcellularLocation>
</comment>
<keyword evidence="7" id="KW-0998">Cell outer membrane</keyword>
<evidence type="ECO:0000256" key="7">
    <source>
        <dbReference type="ARBA" id="ARBA00023237"/>
    </source>
</evidence>
<organism evidence="9 10">
    <name type="scientific">Mesonia profundi</name>
    <dbReference type="NCBI Taxonomy" id="3070998"/>
    <lineage>
        <taxon>Bacteria</taxon>
        <taxon>Pseudomonadati</taxon>
        <taxon>Bacteroidota</taxon>
        <taxon>Flavobacteriia</taxon>
        <taxon>Flavobacteriales</taxon>
        <taxon>Flavobacteriaceae</taxon>
        <taxon>Mesonia</taxon>
    </lineage>
</organism>
<proteinExistence type="inferred from homology"/>
<keyword evidence="6" id="KW-0472">Membrane</keyword>
<evidence type="ECO:0000313" key="10">
    <source>
        <dbReference type="Proteomes" id="UP001230915"/>
    </source>
</evidence>
<evidence type="ECO:0000256" key="4">
    <source>
        <dbReference type="ARBA" id="ARBA00022692"/>
    </source>
</evidence>
<evidence type="ECO:0000256" key="8">
    <source>
        <dbReference type="SAM" id="SignalP"/>
    </source>
</evidence>
<dbReference type="SUPFAM" id="SSF56935">
    <property type="entry name" value="Porins"/>
    <property type="match status" value="1"/>
</dbReference>
<protein>
    <submittedName>
        <fullName evidence="9">Outer membrane protein transport protein</fullName>
    </submittedName>
</protein>
<accession>A0ABU1A4S7</accession>
<dbReference type="PANTHER" id="PTHR35093:SF8">
    <property type="entry name" value="OUTER MEMBRANE PROTEIN NMB0088-RELATED"/>
    <property type="match status" value="1"/>
</dbReference>
<reference evidence="9 10" key="1">
    <citation type="submission" date="2023-08" db="EMBL/GenBank/DDBJ databases">
        <title>Mesonia sp. MT50, isolated from deep-sea sediment of the Mariana Trench.</title>
        <authorList>
            <person name="Fu H."/>
        </authorList>
    </citation>
    <scope>NUCLEOTIDE SEQUENCE [LARGE SCALE GENOMIC DNA]</scope>
    <source>
        <strain evidence="9 10">MT50</strain>
    </source>
</reference>
<keyword evidence="3" id="KW-1134">Transmembrane beta strand</keyword>
<dbReference type="InterPro" id="IPR005017">
    <property type="entry name" value="OMPP1/FadL/TodX"/>
</dbReference>
<evidence type="ECO:0000313" key="9">
    <source>
        <dbReference type="EMBL" id="MDQ7917711.1"/>
    </source>
</evidence>
<name>A0ABU1A4S7_9FLAO</name>